<keyword evidence="1" id="KW-1133">Transmembrane helix</keyword>
<protein>
    <submittedName>
        <fullName evidence="2">Uncharacterized protein</fullName>
    </submittedName>
</protein>
<dbReference type="AlphaFoldDB" id="A0A136M099"/>
<evidence type="ECO:0000256" key="1">
    <source>
        <dbReference type="SAM" id="Phobius"/>
    </source>
</evidence>
<feature type="transmembrane region" description="Helical" evidence="1">
    <location>
        <begin position="7"/>
        <end position="29"/>
    </location>
</feature>
<sequence length="117" mass="13453">MVIVNKRFLIFLIIGIGTIILLAVIWNALINRREQSDIVLPDTVEVESRTEEQYVIINTLDKEVAEEIEAELESQGKKGIPSGNILRQWRAGFTQEELPYHTHDAYADEPYEVENQN</sequence>
<name>A0A136M099_9BACT</name>
<evidence type="ECO:0000313" key="2">
    <source>
        <dbReference type="EMBL" id="KXK27330.1"/>
    </source>
</evidence>
<dbReference type="STRING" id="1617426.TR69_WS6001000205"/>
<comment type="caution">
    <text evidence="2">The sequence shown here is derived from an EMBL/GenBank/DDBJ whole genome shotgun (WGS) entry which is preliminary data.</text>
</comment>
<dbReference type="Proteomes" id="UP000070457">
    <property type="component" value="Unassembled WGS sequence"/>
</dbReference>
<proteinExistence type="predicted"/>
<organism evidence="2 3">
    <name type="scientific">candidate division WS6 bacterium OLB20</name>
    <dbReference type="NCBI Taxonomy" id="1617426"/>
    <lineage>
        <taxon>Bacteria</taxon>
        <taxon>Candidatus Dojkabacteria</taxon>
    </lineage>
</organism>
<reference evidence="2 3" key="1">
    <citation type="submission" date="2015-02" db="EMBL/GenBank/DDBJ databases">
        <title>Improved understanding of the partial-nitritation anammox process through 23 genomes representing the majority of the microbial community.</title>
        <authorList>
            <person name="Speth D.R."/>
            <person name="In T Zandt M."/>
            <person name="Guerrero Cruz S."/>
            <person name="Jetten M.S."/>
            <person name="Dutilh B.E."/>
        </authorList>
    </citation>
    <scope>NUCLEOTIDE SEQUENCE [LARGE SCALE GENOMIC DNA]</scope>
    <source>
        <strain evidence="2">OLB20</strain>
    </source>
</reference>
<keyword evidence="1" id="KW-0472">Membrane</keyword>
<evidence type="ECO:0000313" key="3">
    <source>
        <dbReference type="Proteomes" id="UP000070457"/>
    </source>
</evidence>
<dbReference type="EMBL" id="JYNZ01000002">
    <property type="protein sequence ID" value="KXK27330.1"/>
    <property type="molecule type" value="Genomic_DNA"/>
</dbReference>
<gene>
    <name evidence="2" type="ORF">TR69_WS6001000205</name>
</gene>
<keyword evidence="1" id="KW-0812">Transmembrane</keyword>
<accession>A0A136M099</accession>